<reference evidence="1" key="1">
    <citation type="journal article" date="2007" name="PLoS Biol.">
        <title>Rate of evolution in brain-expressed genes in humans and other primates.</title>
        <authorList>
            <person name="Wang H.-Y."/>
            <person name="Chien H.-C."/>
            <person name="Osada N."/>
            <person name="Hashimoto K."/>
            <person name="Sugano S."/>
            <person name="Gojobori T."/>
            <person name="Chou C.-K."/>
            <person name="Tsai S.-F."/>
            <person name="Wu C.-I."/>
            <person name="Shen C.-K.J."/>
        </authorList>
    </citation>
    <scope>NUCLEOTIDE SEQUENCE</scope>
</reference>
<proteinExistence type="evidence at transcript level"/>
<accession>I7G8B2</accession>
<keyword evidence="1" id="KW-0675">Receptor</keyword>
<dbReference type="EMBL" id="AB173892">
    <property type="protein sequence ID" value="BAE90954.1"/>
    <property type="molecule type" value="mRNA"/>
</dbReference>
<protein>
    <submittedName>
        <fullName evidence="1">Macaca fascicularis brain cDNA clone: QmoA-10945, similar to human progesterone receptor membrane component 2 (PGRMC2), mRNA, RefSeq: NM_006320.1</fullName>
    </submittedName>
</protein>
<sequence>MQYKWRVFENGKCSLKVFLFCWILWKIKYLFKENIYYFTCFKSLRMSSVFVAIII</sequence>
<dbReference type="AlphaFoldDB" id="I7G8B2"/>
<name>I7G8B2_MACFA</name>
<evidence type="ECO:0000313" key="1">
    <source>
        <dbReference type="EMBL" id="BAE90954.1"/>
    </source>
</evidence>
<organism evidence="1">
    <name type="scientific">Macaca fascicularis</name>
    <name type="common">Crab-eating macaque</name>
    <name type="synonym">Cynomolgus monkey</name>
    <dbReference type="NCBI Taxonomy" id="9541"/>
    <lineage>
        <taxon>Eukaryota</taxon>
        <taxon>Metazoa</taxon>
        <taxon>Chordata</taxon>
        <taxon>Craniata</taxon>
        <taxon>Vertebrata</taxon>
        <taxon>Euteleostomi</taxon>
        <taxon>Mammalia</taxon>
        <taxon>Eutheria</taxon>
        <taxon>Euarchontoglires</taxon>
        <taxon>Primates</taxon>
        <taxon>Haplorrhini</taxon>
        <taxon>Catarrhini</taxon>
        <taxon>Cercopithecidae</taxon>
        <taxon>Cercopithecinae</taxon>
        <taxon>Macaca</taxon>
    </lineage>
</organism>